<sequence>MFWFFFFQLEEPSDLDSGSVGWDPILALKLKARVLSARRAPRDEVPVCIGHKGNAEFHALHQDVPFWLVGYFLHFKWPDHDEYLTLLQFEDGVYQIALVNLCYGDTDYLDAFYSGFFTSNLESRFTFIDDGAWYRYQQLPKR</sequence>
<evidence type="ECO:0000313" key="1">
    <source>
        <dbReference type="EMBL" id="KEO84783.1"/>
    </source>
</evidence>
<dbReference type="RefSeq" id="WP_038083868.1">
    <property type="nucleotide sequence ID" value="NZ_JMIR01000002.1"/>
</dbReference>
<dbReference type="STRING" id="1157490.EL26_01875"/>
<keyword evidence="2" id="KW-1185">Reference proteome</keyword>
<accession>A0A074LXF1</accession>
<dbReference type="Proteomes" id="UP000027931">
    <property type="component" value="Unassembled WGS sequence"/>
</dbReference>
<comment type="caution">
    <text evidence="1">The sequence shown here is derived from an EMBL/GenBank/DDBJ whole genome shotgun (WGS) entry which is preliminary data.</text>
</comment>
<reference evidence="1 2" key="1">
    <citation type="journal article" date="2013" name="Int. J. Syst. Evol. Microbiol.">
        <title>Tumebacillus flagellatus sp. nov., an alpha-amylase/pullulanase-producing bacterium isolated from cassava wastewater.</title>
        <authorList>
            <person name="Wang Q."/>
            <person name="Xie N."/>
            <person name="Qin Y."/>
            <person name="Shen N."/>
            <person name="Zhu J."/>
            <person name="Mi H."/>
            <person name="Huang R."/>
        </authorList>
    </citation>
    <scope>NUCLEOTIDE SEQUENCE [LARGE SCALE GENOMIC DNA]</scope>
    <source>
        <strain evidence="1 2">GST4</strain>
    </source>
</reference>
<evidence type="ECO:0000313" key="2">
    <source>
        <dbReference type="Proteomes" id="UP000027931"/>
    </source>
</evidence>
<proteinExistence type="predicted"/>
<organism evidence="1 2">
    <name type="scientific">Tumebacillus flagellatus</name>
    <dbReference type="NCBI Taxonomy" id="1157490"/>
    <lineage>
        <taxon>Bacteria</taxon>
        <taxon>Bacillati</taxon>
        <taxon>Bacillota</taxon>
        <taxon>Bacilli</taxon>
        <taxon>Bacillales</taxon>
        <taxon>Alicyclobacillaceae</taxon>
        <taxon>Tumebacillus</taxon>
    </lineage>
</organism>
<dbReference type="AlphaFoldDB" id="A0A074LXF1"/>
<dbReference type="EMBL" id="JMIR01000002">
    <property type="protein sequence ID" value="KEO84783.1"/>
    <property type="molecule type" value="Genomic_DNA"/>
</dbReference>
<protein>
    <submittedName>
        <fullName evidence="1">Uncharacterized protein</fullName>
    </submittedName>
</protein>
<gene>
    <name evidence="1" type="ORF">EL26_01875</name>
</gene>
<name>A0A074LXF1_9BACL</name>